<comment type="caution">
    <text evidence="1">The sequence shown here is derived from an EMBL/GenBank/DDBJ whole genome shotgun (WGS) entry which is preliminary data.</text>
</comment>
<keyword evidence="2" id="KW-1185">Reference proteome</keyword>
<dbReference type="Proteomes" id="UP000809137">
    <property type="component" value="Unassembled WGS sequence"/>
</dbReference>
<gene>
    <name evidence="1" type="ORF">JJB79_16530</name>
</gene>
<name>A0ABS1Z9Q1_9GAMM</name>
<reference evidence="1 2" key="1">
    <citation type="submission" date="2021-01" db="EMBL/GenBank/DDBJ databases">
        <title>Complete genome sequence of Pantoea eucrina OB49, a heavy metal tolerant bacterium with PGPR potential isolated from wheat in Algeria.</title>
        <authorList>
            <person name="Lekired A."/>
            <person name="Ouzari I.H."/>
        </authorList>
    </citation>
    <scope>NUCLEOTIDE SEQUENCE [LARGE SCALE GENOMIC DNA]</scope>
    <source>
        <strain evidence="1 2">OB49</strain>
    </source>
</reference>
<accession>A0ABS1Z9Q1</accession>
<sequence length="255" mass="24851">MLDNDKQINAFAALSASGMVTPAPVVVCEGAQARAEQLAASVRALLLPDVTYPAEVSGYTGKLSGYAASLDTAAGAAAGFVAAVKPFSSPSELLQLKTGWECHVKGNRLSPAPAFALVAAMGDKAITGAVGDLLQAVSLSALSGAMGAINAKAGAAAAPGATGGAAIAPAFTEEETAALSEATSALDALLLPLPGSTSALARLADQVSASTSTAKKAMSDAVAIALTSGLSGDPVMGQAVSAIMPAAVLAALNEE</sequence>
<evidence type="ECO:0000313" key="2">
    <source>
        <dbReference type="Proteomes" id="UP000809137"/>
    </source>
</evidence>
<protein>
    <recommendedName>
        <fullName evidence="3">Phage tail protein</fullName>
    </recommendedName>
</protein>
<dbReference type="RefSeq" id="WP_040113253.1">
    <property type="nucleotide sequence ID" value="NZ_JAFCXS010000015.1"/>
</dbReference>
<dbReference type="EMBL" id="JAFCXS010000015">
    <property type="protein sequence ID" value="MBM0748997.1"/>
    <property type="molecule type" value="Genomic_DNA"/>
</dbReference>
<evidence type="ECO:0000313" key="1">
    <source>
        <dbReference type="EMBL" id="MBM0748997.1"/>
    </source>
</evidence>
<evidence type="ECO:0008006" key="3">
    <source>
        <dbReference type="Google" id="ProtNLM"/>
    </source>
</evidence>
<organism evidence="1 2">
    <name type="scientific">Pantoea eucrina</name>
    <dbReference type="NCBI Taxonomy" id="472693"/>
    <lineage>
        <taxon>Bacteria</taxon>
        <taxon>Pseudomonadati</taxon>
        <taxon>Pseudomonadota</taxon>
        <taxon>Gammaproteobacteria</taxon>
        <taxon>Enterobacterales</taxon>
        <taxon>Erwiniaceae</taxon>
        <taxon>Pantoea</taxon>
    </lineage>
</organism>
<proteinExistence type="predicted"/>